<organism evidence="1 2">
    <name type="scientific">Ephemerocybe angulata</name>
    <dbReference type="NCBI Taxonomy" id="980116"/>
    <lineage>
        <taxon>Eukaryota</taxon>
        <taxon>Fungi</taxon>
        <taxon>Dikarya</taxon>
        <taxon>Basidiomycota</taxon>
        <taxon>Agaricomycotina</taxon>
        <taxon>Agaricomycetes</taxon>
        <taxon>Agaricomycetidae</taxon>
        <taxon>Agaricales</taxon>
        <taxon>Agaricineae</taxon>
        <taxon>Psathyrellaceae</taxon>
        <taxon>Ephemerocybe</taxon>
    </lineage>
</organism>
<accession>A0A8H6HD34</accession>
<feature type="non-terminal residue" evidence="1">
    <location>
        <position position="121"/>
    </location>
</feature>
<comment type="caution">
    <text evidence="1">The sequence shown here is derived from an EMBL/GenBank/DDBJ whole genome shotgun (WGS) entry which is preliminary data.</text>
</comment>
<dbReference type="EMBL" id="JACGCI010000116">
    <property type="protein sequence ID" value="KAF6744659.1"/>
    <property type="molecule type" value="Genomic_DNA"/>
</dbReference>
<dbReference type="Proteomes" id="UP000521943">
    <property type="component" value="Unassembled WGS sequence"/>
</dbReference>
<reference evidence="1 2" key="1">
    <citation type="submission" date="2020-07" db="EMBL/GenBank/DDBJ databases">
        <title>Comparative genomics of pyrophilous fungi reveals a link between fire events and developmental genes.</title>
        <authorList>
            <consortium name="DOE Joint Genome Institute"/>
            <person name="Steindorff A.S."/>
            <person name="Carver A."/>
            <person name="Calhoun S."/>
            <person name="Stillman K."/>
            <person name="Liu H."/>
            <person name="Lipzen A."/>
            <person name="Pangilinan J."/>
            <person name="Labutti K."/>
            <person name="Bruns T.D."/>
            <person name="Grigoriev I.V."/>
        </authorList>
    </citation>
    <scope>NUCLEOTIDE SEQUENCE [LARGE SCALE GENOMIC DNA]</scope>
    <source>
        <strain evidence="1 2">CBS 144469</strain>
    </source>
</reference>
<keyword evidence="2" id="KW-1185">Reference proteome</keyword>
<sequence>MVGIAGSASTMKRNDAEAQGAASYIYVRKFASMAFDNLDFTSLDCPSLASPTYLQVPRTHVVFSLASFSRSIITQTIRNLTLATLCPGSSTLFTLFQGHRDALYACVKELQRTIKNMSSTQ</sequence>
<evidence type="ECO:0000313" key="2">
    <source>
        <dbReference type="Proteomes" id="UP000521943"/>
    </source>
</evidence>
<proteinExistence type="predicted"/>
<evidence type="ECO:0000313" key="1">
    <source>
        <dbReference type="EMBL" id="KAF6744659.1"/>
    </source>
</evidence>
<dbReference type="AlphaFoldDB" id="A0A8H6HD34"/>
<protein>
    <submittedName>
        <fullName evidence="1">Uncharacterized protein</fullName>
    </submittedName>
</protein>
<dbReference type="OrthoDB" id="3056397at2759"/>
<name>A0A8H6HD34_9AGAR</name>
<gene>
    <name evidence="1" type="ORF">DFP72DRAFT_928031</name>
</gene>